<dbReference type="EMBL" id="LCYA01000052">
    <property type="protein sequence ID" value="KWV88790.1"/>
    <property type="molecule type" value="Genomic_DNA"/>
</dbReference>
<protein>
    <submittedName>
        <fullName evidence="1">Uncharacterized protein</fullName>
    </submittedName>
</protein>
<evidence type="ECO:0000313" key="4">
    <source>
        <dbReference type="Proteomes" id="UP000239731"/>
    </source>
</evidence>
<dbReference type="Proteomes" id="UP000239731">
    <property type="component" value="Unassembled WGS sequence"/>
</dbReference>
<evidence type="ECO:0000313" key="2">
    <source>
        <dbReference type="EMBL" id="PRW95281.1"/>
    </source>
</evidence>
<dbReference type="PATRIC" id="fig|294.194.peg.1882"/>
<dbReference type="RefSeq" id="WP_034128858.1">
    <property type="nucleotide sequence ID" value="NZ_JRXU01000027.1"/>
</dbReference>
<reference evidence="1 3" key="1">
    <citation type="submission" date="2015-05" db="EMBL/GenBank/DDBJ databases">
        <title>A genomic and transcriptomic approach to investigate the blue pigment phenotype in Pseudomonas fluorescens.</title>
        <authorList>
            <person name="Andreani N.A."/>
            <person name="Cardazzo B."/>
        </authorList>
    </citation>
    <scope>NUCLEOTIDE SEQUENCE [LARGE SCALE GENOMIC DNA]</scope>
    <source>
        <strain evidence="1 3">Ps_22</strain>
    </source>
</reference>
<name>A0A109LJB5_PSEFL</name>
<organism evidence="1 3">
    <name type="scientific">Pseudomonas fluorescens</name>
    <dbReference type="NCBI Taxonomy" id="294"/>
    <lineage>
        <taxon>Bacteria</taxon>
        <taxon>Pseudomonadati</taxon>
        <taxon>Pseudomonadota</taxon>
        <taxon>Gammaproteobacteria</taxon>
        <taxon>Pseudomonadales</taxon>
        <taxon>Pseudomonadaceae</taxon>
        <taxon>Pseudomonas</taxon>
    </lineage>
</organism>
<sequence>MSKDNAALNLDKDFNPLSAGSHSPTETYFKAIIKPALPSGTDMIVAEKLIYASLIEDSISLLGSTGTGADFKQLAVILPIGIKDGRHDLVMNSSKPYAVIFQGGQASGSTSGHVEFKRETNKDISGNAEFKIQYNGRVYDVSAKFSLTPTGDVP</sequence>
<dbReference type="EMBL" id="PVUH01000001">
    <property type="protein sequence ID" value="PRW95281.1"/>
    <property type="molecule type" value="Genomic_DNA"/>
</dbReference>
<proteinExistence type="predicted"/>
<reference evidence="2 4" key="2">
    <citation type="submission" date="2018-03" db="EMBL/GenBank/DDBJ databases">
        <title>Blue discolouration in mozzarella cheese caused by Pseudomonas fluorescens.</title>
        <authorList>
            <person name="Chiesa F."/>
            <person name="Dalmasso A."/>
            <person name="Lomonaco S."/>
        </authorList>
    </citation>
    <scope>NUCLEOTIDE SEQUENCE [LARGE SCALE GENOMIC DNA]</scope>
    <source>
        <strain evidence="2 4">11293</strain>
    </source>
</reference>
<accession>A0A109LJB5</accession>
<evidence type="ECO:0000313" key="1">
    <source>
        <dbReference type="EMBL" id="KWV88790.1"/>
    </source>
</evidence>
<comment type="caution">
    <text evidence="1">The sequence shown here is derived from an EMBL/GenBank/DDBJ whole genome shotgun (WGS) entry which is preliminary data.</text>
</comment>
<evidence type="ECO:0000313" key="3">
    <source>
        <dbReference type="Proteomes" id="UP000061348"/>
    </source>
</evidence>
<gene>
    <name evidence="2" type="ORF">C7A10_01945</name>
    <name evidence="1" type="ORF">PFLmoz3_01685</name>
</gene>
<dbReference type="AlphaFoldDB" id="A0A109LJB5"/>
<dbReference type="Proteomes" id="UP000061348">
    <property type="component" value="Unassembled WGS sequence"/>
</dbReference>